<dbReference type="KEGG" id="nga:Ngar_c13300"/>
<dbReference type="PROSITE" id="PS50157">
    <property type="entry name" value="ZINC_FINGER_C2H2_2"/>
    <property type="match status" value="1"/>
</dbReference>
<dbReference type="BioCyc" id="CNIT1237085:G1324-1328-MONOMER"/>
<dbReference type="AlphaFoldDB" id="K0IHA9"/>
<proteinExistence type="predicted"/>
<dbReference type="RefSeq" id="WP_015018805.1">
    <property type="nucleotide sequence ID" value="NC_018719.1"/>
</dbReference>
<sequence length="52" mass="5889">MLPAGIAGVTVEKLDRIYFCTECKTVFLFKLDASDHKKESGHTQLREMPFEG</sequence>
<evidence type="ECO:0000313" key="2">
    <source>
        <dbReference type="EMBL" id="AFU58268.1"/>
    </source>
</evidence>
<dbReference type="Proteomes" id="UP000008037">
    <property type="component" value="Chromosome"/>
</dbReference>
<dbReference type="InterPro" id="IPR013087">
    <property type="entry name" value="Znf_C2H2_type"/>
</dbReference>
<reference evidence="2 3" key="1">
    <citation type="journal article" date="2012" name="Environ. Microbiol.">
        <title>The genome of the ammonia-oxidizing Candidatus Nitrososphaera gargensis: insights into metabolic versatility and environmental adaptations.</title>
        <authorList>
            <person name="Spang A."/>
            <person name="Poehlein A."/>
            <person name="Offre P."/>
            <person name="Zumbragel S."/>
            <person name="Haider S."/>
            <person name="Rychlik N."/>
            <person name="Nowka B."/>
            <person name="Schmeisser C."/>
            <person name="Lebedeva E.V."/>
            <person name="Rattei T."/>
            <person name="Bohm C."/>
            <person name="Schmid M."/>
            <person name="Galushko A."/>
            <person name="Hatzenpichler R."/>
            <person name="Weinmaier T."/>
            <person name="Daniel R."/>
            <person name="Schleper C."/>
            <person name="Spieck E."/>
            <person name="Streit W."/>
            <person name="Wagner M."/>
        </authorList>
    </citation>
    <scope>NUCLEOTIDE SEQUENCE [LARGE SCALE GENOMIC DNA]</scope>
    <source>
        <strain evidence="3">Ga9.2</strain>
    </source>
</reference>
<dbReference type="InParanoid" id="K0IHA9"/>
<dbReference type="GeneID" id="58787679"/>
<feature type="domain" description="C2H2-type" evidence="1">
    <location>
        <begin position="18"/>
        <end position="47"/>
    </location>
</feature>
<organism evidence="2 3">
    <name type="scientific">Nitrososphaera gargensis (strain Ga9.2)</name>
    <dbReference type="NCBI Taxonomy" id="1237085"/>
    <lineage>
        <taxon>Archaea</taxon>
        <taxon>Nitrososphaerota</taxon>
        <taxon>Nitrososphaeria</taxon>
        <taxon>Nitrososphaerales</taxon>
        <taxon>Nitrososphaeraceae</taxon>
        <taxon>Nitrososphaera</taxon>
    </lineage>
</organism>
<name>K0IHA9_NITGG</name>
<evidence type="ECO:0000313" key="3">
    <source>
        <dbReference type="Proteomes" id="UP000008037"/>
    </source>
</evidence>
<evidence type="ECO:0000259" key="1">
    <source>
        <dbReference type="PROSITE" id="PS50157"/>
    </source>
</evidence>
<dbReference type="EMBL" id="CP002408">
    <property type="protein sequence ID" value="AFU58268.1"/>
    <property type="molecule type" value="Genomic_DNA"/>
</dbReference>
<dbReference type="HOGENOM" id="CLU_3075476_0_0_2"/>
<dbReference type="PROSITE" id="PS00028">
    <property type="entry name" value="ZINC_FINGER_C2H2_1"/>
    <property type="match status" value="1"/>
</dbReference>
<gene>
    <name evidence="2" type="ordered locus">Ngar_c13300</name>
</gene>
<protein>
    <submittedName>
        <fullName evidence="2">Zinc finger C2H2 domain-containing protein</fullName>
    </submittedName>
</protein>
<keyword evidence="3" id="KW-1185">Reference proteome</keyword>
<accession>K0IHA9</accession>